<feature type="region of interest" description="Disordered" evidence="1">
    <location>
        <begin position="1"/>
        <end position="68"/>
    </location>
</feature>
<keyword evidence="3" id="KW-1185">Reference proteome</keyword>
<dbReference type="PANTHER" id="PTHR37371:SF1">
    <property type="entry name" value="KINESIN-LIKE PROTEIN"/>
    <property type="match status" value="1"/>
</dbReference>
<sequence length="191" mass="21333">MKKRAAGKSSAADLLVSPLPMEAPHGSCNSPKQFNFNLKNFNTSSSSKKKSLASTSLHIQPPRSPPPKTLNTISDLKDFHSTRSQSIKRHLDLSHSEILKEIQASQSRLSKRFKIQTLACQKVMDEAEKEYKKMSDRISESVEVMKASYSEFITEAQATTSRVCKTSIPELTESLEKAIEVLRNRYGISST</sequence>
<dbReference type="PANTHER" id="PTHR37371">
    <property type="entry name" value="OS08G0180400 PROTEIN"/>
    <property type="match status" value="1"/>
</dbReference>
<dbReference type="OMA" id="MRRINIY"/>
<evidence type="ECO:0000256" key="1">
    <source>
        <dbReference type="SAM" id="MobiDB-lite"/>
    </source>
</evidence>
<evidence type="ECO:0000313" key="3">
    <source>
        <dbReference type="Proteomes" id="UP000655225"/>
    </source>
</evidence>
<dbReference type="EMBL" id="JABCRI010000021">
    <property type="protein sequence ID" value="KAF8380790.1"/>
    <property type="molecule type" value="Genomic_DNA"/>
</dbReference>
<proteinExistence type="predicted"/>
<evidence type="ECO:0000313" key="2">
    <source>
        <dbReference type="EMBL" id="KAF8380790.1"/>
    </source>
</evidence>
<protein>
    <submittedName>
        <fullName evidence="2">Uncharacterized protein</fullName>
    </submittedName>
</protein>
<organism evidence="2 3">
    <name type="scientific">Tetracentron sinense</name>
    <name type="common">Spur-leaf</name>
    <dbReference type="NCBI Taxonomy" id="13715"/>
    <lineage>
        <taxon>Eukaryota</taxon>
        <taxon>Viridiplantae</taxon>
        <taxon>Streptophyta</taxon>
        <taxon>Embryophyta</taxon>
        <taxon>Tracheophyta</taxon>
        <taxon>Spermatophyta</taxon>
        <taxon>Magnoliopsida</taxon>
        <taxon>Trochodendrales</taxon>
        <taxon>Trochodendraceae</taxon>
        <taxon>Tetracentron</taxon>
    </lineage>
</organism>
<feature type="compositionally biased region" description="Low complexity" evidence="1">
    <location>
        <begin position="34"/>
        <end position="57"/>
    </location>
</feature>
<reference evidence="2 3" key="1">
    <citation type="submission" date="2020-04" db="EMBL/GenBank/DDBJ databases">
        <title>Plant Genome Project.</title>
        <authorList>
            <person name="Zhang R.-G."/>
        </authorList>
    </citation>
    <scope>NUCLEOTIDE SEQUENCE [LARGE SCALE GENOMIC DNA]</scope>
    <source>
        <strain evidence="2">YNK0</strain>
        <tissue evidence="2">Leaf</tissue>
    </source>
</reference>
<name>A0A834YKS9_TETSI</name>
<dbReference type="Proteomes" id="UP000655225">
    <property type="component" value="Unassembled WGS sequence"/>
</dbReference>
<dbReference type="AlphaFoldDB" id="A0A834YKS9"/>
<dbReference type="OrthoDB" id="1933837at2759"/>
<gene>
    <name evidence="2" type="ORF">HHK36_028284</name>
</gene>
<comment type="caution">
    <text evidence="2">The sequence shown here is derived from an EMBL/GenBank/DDBJ whole genome shotgun (WGS) entry which is preliminary data.</text>
</comment>
<accession>A0A834YKS9</accession>